<dbReference type="SUPFAM" id="SSF53448">
    <property type="entry name" value="Nucleotide-diphospho-sugar transferases"/>
    <property type="match status" value="1"/>
</dbReference>
<dbReference type="InterPro" id="IPR001173">
    <property type="entry name" value="Glyco_trans_2-like"/>
</dbReference>
<dbReference type="Pfam" id="PF13489">
    <property type="entry name" value="Methyltransf_23"/>
    <property type="match status" value="1"/>
</dbReference>
<dbReference type="PANTHER" id="PTHR43179">
    <property type="entry name" value="RHAMNOSYLTRANSFERASE WBBL"/>
    <property type="match status" value="1"/>
</dbReference>
<dbReference type="GO" id="GO:0032259">
    <property type="term" value="P:methylation"/>
    <property type="evidence" value="ECO:0007669"/>
    <property type="project" value="UniProtKB-KW"/>
</dbReference>
<gene>
    <name evidence="3" type="ORF">QBE54_10305</name>
</gene>
<dbReference type="CDD" id="cd04186">
    <property type="entry name" value="GT_2_like_c"/>
    <property type="match status" value="1"/>
</dbReference>
<proteinExistence type="predicted"/>
<dbReference type="InterPro" id="IPR029044">
    <property type="entry name" value="Nucleotide-diphossugar_trans"/>
</dbReference>
<evidence type="ECO:0000259" key="1">
    <source>
        <dbReference type="Pfam" id="PF00535"/>
    </source>
</evidence>
<dbReference type="Pfam" id="PF08241">
    <property type="entry name" value="Methyltransf_11"/>
    <property type="match status" value="1"/>
</dbReference>
<reference evidence="3 4" key="1">
    <citation type="submission" date="2023-03" db="EMBL/GenBank/DDBJ databases">
        <title>Novel Species.</title>
        <authorList>
            <person name="Ma S."/>
        </authorList>
    </citation>
    <scope>NUCLEOTIDE SEQUENCE [LARGE SCALE GENOMIC DNA]</scope>
    <source>
        <strain evidence="3 4">B11</strain>
    </source>
</reference>
<dbReference type="Pfam" id="PF00535">
    <property type="entry name" value="Glycos_transf_2"/>
    <property type="match status" value="1"/>
</dbReference>
<dbReference type="InterPro" id="IPR029063">
    <property type="entry name" value="SAM-dependent_MTases_sf"/>
</dbReference>
<organism evidence="3 4">
    <name type="scientific">Thermatribacter velox</name>
    <dbReference type="NCBI Taxonomy" id="3039681"/>
    <lineage>
        <taxon>Bacteria</taxon>
        <taxon>Pseudomonadati</taxon>
        <taxon>Atribacterota</taxon>
        <taxon>Atribacteria</taxon>
        <taxon>Atribacterales</taxon>
        <taxon>Thermatribacteraceae</taxon>
        <taxon>Thermatribacter</taxon>
    </lineage>
</organism>
<evidence type="ECO:0000259" key="2">
    <source>
        <dbReference type="Pfam" id="PF08241"/>
    </source>
</evidence>
<name>A0ABZ2YAB4_9BACT</name>
<keyword evidence="3" id="KW-0489">Methyltransferase</keyword>
<evidence type="ECO:0000313" key="3">
    <source>
        <dbReference type="EMBL" id="WZL75960.1"/>
    </source>
</evidence>
<sequence length="757" mass="86671">MRPGPGVDCILNLHNIELPDGAVGTVLVMDTLEHVEFVRRAMDEVYRILKPGGFVVISSVMNFPIHDYPFDYWRFTPEGFKSLLQKFGYRFVEWVGHPRFPHTVVGVGCKGELERSTQMVFEREVTRWKERWSLSVATNPVVAEKRREPAGYYSYSRPEVRNLIMPGCRKVLDVGCGEGNLGKTLKEERDCEVWGVEINPRVAEVASGNLDKVIVGDYEKIVEDLPSDYFDCVIFADVLEHFVDPWEALKKTKRILRNGGQIVASVPNVRHWSVIKTLLEGKWEYQEAGILDRTHLRFFTASSLVRMFKEIGFNIEGLYTTSLRGEEIPAGLIGDLKKWGLSPQNLQEESRVYQYLVSATKRDLPRLTSIIILTRNNLEYTRKCLDSIREYTPEPHEIIVVDNGSTDGTVEYLREQPDVKLIENGFNLGFALGNNRGLLEAKGDYVVFLNNDVVVTEGWLKRLIACAESDPRVGIVGPRSNYVAGQQMVRDIPYGDDLEAMQEFARNWSQRHSKNWGEALRVIGFCMLVKREVIERIGGFDPRFGLGNFEDDDFCIRAQIAGFKIKIAHDVFVHHFGSKTFQSEQIDYRKLMLSNWEKFKSKWGLPKNLSIENGYRIDSLLQDVFSPEKHIVPLRIEPYPLDGVRSMSYLAPFSKEALRWYLTKFSPQDEVTLVLYEEGKEEVILQKVSQAVFELGFDPEDSPDILIVPGPLDELKQAQLISAVYALMELPDVPDSWKRWAVYLEKAIHRGRVQNAN</sequence>
<dbReference type="GO" id="GO:0008168">
    <property type="term" value="F:methyltransferase activity"/>
    <property type="evidence" value="ECO:0007669"/>
    <property type="project" value="UniProtKB-KW"/>
</dbReference>
<evidence type="ECO:0000313" key="4">
    <source>
        <dbReference type="Proteomes" id="UP001461341"/>
    </source>
</evidence>
<dbReference type="Gene3D" id="3.40.50.150">
    <property type="entry name" value="Vaccinia Virus protein VP39"/>
    <property type="match status" value="2"/>
</dbReference>
<keyword evidence="4" id="KW-1185">Reference proteome</keyword>
<dbReference type="PANTHER" id="PTHR43179:SF7">
    <property type="entry name" value="RHAMNOSYLTRANSFERASE WBBL"/>
    <property type="match status" value="1"/>
</dbReference>
<dbReference type="EMBL" id="CP121689">
    <property type="protein sequence ID" value="WZL75960.1"/>
    <property type="molecule type" value="Genomic_DNA"/>
</dbReference>
<dbReference type="RefSeq" id="WP_369018113.1">
    <property type="nucleotide sequence ID" value="NZ_CP121689.1"/>
</dbReference>
<dbReference type="Gene3D" id="3.90.550.10">
    <property type="entry name" value="Spore Coat Polysaccharide Biosynthesis Protein SpsA, Chain A"/>
    <property type="match status" value="1"/>
</dbReference>
<dbReference type="InterPro" id="IPR013216">
    <property type="entry name" value="Methyltransf_11"/>
</dbReference>
<dbReference type="SUPFAM" id="SSF53335">
    <property type="entry name" value="S-adenosyl-L-methionine-dependent methyltransferases"/>
    <property type="match status" value="2"/>
</dbReference>
<dbReference type="Proteomes" id="UP001461341">
    <property type="component" value="Chromosome"/>
</dbReference>
<dbReference type="CDD" id="cd02440">
    <property type="entry name" value="AdoMet_MTases"/>
    <property type="match status" value="1"/>
</dbReference>
<keyword evidence="3" id="KW-0808">Transferase</keyword>
<feature type="domain" description="Methyltransferase type 11" evidence="2">
    <location>
        <begin position="12"/>
        <end position="57"/>
    </location>
</feature>
<accession>A0ABZ2YAB4</accession>
<protein>
    <submittedName>
        <fullName evidence="3">Methyltransferase domain-containing protein</fullName>
    </submittedName>
</protein>
<feature type="domain" description="Glycosyltransferase 2-like" evidence="1">
    <location>
        <begin position="369"/>
        <end position="537"/>
    </location>
</feature>